<keyword evidence="3" id="KW-1185">Reference proteome</keyword>
<dbReference type="Gene3D" id="3.30.420.40">
    <property type="match status" value="2"/>
</dbReference>
<evidence type="ECO:0000313" key="2">
    <source>
        <dbReference type="EMBL" id="TWF59314.1"/>
    </source>
</evidence>
<dbReference type="PANTHER" id="PTHR18964:SF149">
    <property type="entry name" value="BIFUNCTIONAL UDP-N-ACETYLGLUCOSAMINE 2-EPIMERASE_N-ACETYLMANNOSAMINE KINASE"/>
    <property type="match status" value="1"/>
</dbReference>
<dbReference type="SUPFAM" id="SSF53067">
    <property type="entry name" value="Actin-like ATPase domain"/>
    <property type="match status" value="1"/>
</dbReference>
<accession>A0A561R9Q6</accession>
<dbReference type="EMBL" id="VIWP01000001">
    <property type="protein sequence ID" value="TWF59314.1"/>
    <property type="molecule type" value="Genomic_DNA"/>
</dbReference>
<dbReference type="InterPro" id="IPR000600">
    <property type="entry name" value="ROK"/>
</dbReference>
<proteinExistence type="inferred from homology"/>
<name>A0A561R9Q6_9HYPH</name>
<dbReference type="AlphaFoldDB" id="A0A561R9Q6"/>
<protein>
    <submittedName>
        <fullName evidence="2">MarR family transcriptional regulator</fullName>
    </submittedName>
</protein>
<reference evidence="2 3" key="1">
    <citation type="submission" date="2019-06" db="EMBL/GenBank/DDBJ databases">
        <title>Sorghum-associated microbial communities from plants grown in Nebraska, USA.</title>
        <authorList>
            <person name="Schachtman D."/>
        </authorList>
    </citation>
    <scope>NUCLEOTIDE SEQUENCE [LARGE SCALE GENOMIC DNA]</scope>
    <source>
        <strain evidence="2 3">1225</strain>
    </source>
</reference>
<comment type="caution">
    <text evidence="2">The sequence shown here is derived from an EMBL/GenBank/DDBJ whole genome shotgun (WGS) entry which is preliminary data.</text>
</comment>
<organism evidence="2 3">
    <name type="scientific">Neorhizobium alkalisoli</name>
    <dbReference type="NCBI Taxonomy" id="528178"/>
    <lineage>
        <taxon>Bacteria</taxon>
        <taxon>Pseudomonadati</taxon>
        <taxon>Pseudomonadota</taxon>
        <taxon>Alphaproteobacteria</taxon>
        <taxon>Hyphomicrobiales</taxon>
        <taxon>Rhizobiaceae</taxon>
        <taxon>Rhizobium/Agrobacterium group</taxon>
        <taxon>Neorhizobium</taxon>
    </lineage>
</organism>
<gene>
    <name evidence="2" type="ORF">FHW37_1011120</name>
</gene>
<dbReference type="Pfam" id="PF00480">
    <property type="entry name" value="ROK"/>
    <property type="match status" value="1"/>
</dbReference>
<dbReference type="Proteomes" id="UP000320653">
    <property type="component" value="Unassembled WGS sequence"/>
</dbReference>
<sequence length="387" mass="41598">MKNVSLSYNERRFIELIFRQKSISRSEISEQLELTGSSATRIAARLMEIGLIEDEVERLGAMGQPRRPIAIAPGKVFSAGINFALNTIDVAIIDLSGKVVSVRREGLKRSSPEAAAECANQLLERMLGEARISKDDVIGAGISVPANFSDHHGTVLPNALFSEYDNVDLDAVFGKIMGLEMTIENDGACAALGEYYFAEGHRHEIFFLYHLGHGFNGGVMLNGRLYRGAHGNSCVTGVLFPYGEPRPTGTDLVNELAKHGMVLDDVADLANVPADAEPVVSAWIERAAGQLEQAVRIATGFFDPNVIVIGGRLPSDLMQRLTARIAWKTLPGPSRGLKVAPVMASKLGADGGAVGAACVPFFARYFPGSIENGHNNYSNGRRSSAGE</sequence>
<dbReference type="InterPro" id="IPR036390">
    <property type="entry name" value="WH_DNA-bd_sf"/>
</dbReference>
<dbReference type="InterPro" id="IPR043129">
    <property type="entry name" value="ATPase_NBD"/>
</dbReference>
<evidence type="ECO:0000313" key="3">
    <source>
        <dbReference type="Proteomes" id="UP000320653"/>
    </source>
</evidence>
<dbReference type="PANTHER" id="PTHR18964">
    <property type="entry name" value="ROK (REPRESSOR, ORF, KINASE) FAMILY"/>
    <property type="match status" value="1"/>
</dbReference>
<dbReference type="InterPro" id="IPR036388">
    <property type="entry name" value="WH-like_DNA-bd_sf"/>
</dbReference>
<dbReference type="SUPFAM" id="SSF46785">
    <property type="entry name" value="Winged helix' DNA-binding domain"/>
    <property type="match status" value="1"/>
</dbReference>
<comment type="similarity">
    <text evidence="1">Belongs to the ROK (NagC/XylR) family.</text>
</comment>
<dbReference type="RefSeq" id="WP_186458154.1">
    <property type="nucleotide sequence ID" value="NZ_VIWP01000001.1"/>
</dbReference>
<evidence type="ECO:0000256" key="1">
    <source>
        <dbReference type="ARBA" id="ARBA00006479"/>
    </source>
</evidence>
<dbReference type="CDD" id="cd23763">
    <property type="entry name" value="ASKHA_ATPase_ROK"/>
    <property type="match status" value="1"/>
</dbReference>
<dbReference type="Gene3D" id="1.10.10.10">
    <property type="entry name" value="Winged helix-like DNA-binding domain superfamily/Winged helix DNA-binding domain"/>
    <property type="match status" value="1"/>
</dbReference>